<name>A0A386H6I2_9CLOT</name>
<sequence length="353" mass="40127">MRIESINRVKTDEILAKNILTNEGQVLLRSGVRLNQLYIDKLKKLGVFYVYIYDDRLDDIGVEDEKLMELKQSAIKSMNGIIKNIHSCNGKEFKKSLYNVENLIDYIIDNADVNSSLYDIQTYDNYTFVHCLDTCIMSTFLGITCKYNQFDIKKLGMAGILHDIGKIEIPIEILNKNGKLTNDEFAEMKKHPTYGVKLLKKIVLIPDSVIKAVGQHHERVDGKGYPCGLVSHQISNFAKIICICDVYDAVSNDRCYRKKFSPNDAYELILAGSGTSFDEDTVENFKNTFSVYPLGCCVRLSDGVEGYVVRQNKGFPDRPVVRVLYDINTHNPVPFYEVNLMKNTNIVITKVAN</sequence>
<keyword evidence="3" id="KW-1185">Reference proteome</keyword>
<dbReference type="OrthoDB" id="9804747at2"/>
<dbReference type="AlphaFoldDB" id="A0A386H6I2"/>
<dbReference type="PANTHER" id="PTHR43155:SF2">
    <property type="entry name" value="CYCLIC DI-GMP PHOSPHODIESTERASE PA4108"/>
    <property type="match status" value="1"/>
</dbReference>
<protein>
    <submittedName>
        <fullName evidence="2">HD-GYP domain-containing protein</fullName>
    </submittedName>
</protein>
<dbReference type="Gene3D" id="1.10.3210.10">
    <property type="entry name" value="Hypothetical protein af1432"/>
    <property type="match status" value="1"/>
</dbReference>
<dbReference type="PROSITE" id="PS51832">
    <property type="entry name" value="HD_GYP"/>
    <property type="match status" value="1"/>
</dbReference>
<dbReference type="InterPro" id="IPR003607">
    <property type="entry name" value="HD/PDEase_dom"/>
</dbReference>
<dbReference type="KEGG" id="cfer:D4Z93_11580"/>
<organism evidence="2 3">
    <name type="scientific">Clostridium fermenticellae</name>
    <dbReference type="NCBI Taxonomy" id="2068654"/>
    <lineage>
        <taxon>Bacteria</taxon>
        <taxon>Bacillati</taxon>
        <taxon>Bacillota</taxon>
        <taxon>Clostridia</taxon>
        <taxon>Eubacteriales</taxon>
        <taxon>Clostridiaceae</taxon>
        <taxon>Clostridium</taxon>
    </lineage>
</organism>
<accession>A0A386H6I2</accession>
<reference evidence="2 3" key="1">
    <citation type="journal article" date="2019" name="Int. J. Syst. Evol. Microbiol.">
        <title>Clostridium fermenticellae sp. nov., isolated from the mud in a fermentation cellar for the production of the Chinese liquor, baijiu.</title>
        <authorList>
            <person name="Xu P.X."/>
            <person name="Chai L.J."/>
            <person name="Qiu T."/>
            <person name="Zhang X.J."/>
            <person name="Lu Z.M."/>
            <person name="Xiao C."/>
            <person name="Wang S.T."/>
            <person name="Shen C.H."/>
            <person name="Shi J.S."/>
            <person name="Xu Z.H."/>
        </authorList>
    </citation>
    <scope>NUCLEOTIDE SEQUENCE [LARGE SCALE GENOMIC DNA]</scope>
    <source>
        <strain evidence="2 3">JN500901</strain>
    </source>
</reference>
<dbReference type="CDD" id="cd00077">
    <property type="entry name" value="HDc"/>
    <property type="match status" value="1"/>
</dbReference>
<dbReference type="PANTHER" id="PTHR43155">
    <property type="entry name" value="CYCLIC DI-GMP PHOSPHODIESTERASE PA4108-RELATED"/>
    <property type="match status" value="1"/>
</dbReference>
<dbReference type="InterPro" id="IPR037522">
    <property type="entry name" value="HD_GYP_dom"/>
</dbReference>
<evidence type="ECO:0000259" key="1">
    <source>
        <dbReference type="PROSITE" id="PS51832"/>
    </source>
</evidence>
<proteinExistence type="predicted"/>
<dbReference type="Proteomes" id="UP000266301">
    <property type="component" value="Chromosome"/>
</dbReference>
<dbReference type="InterPro" id="IPR006675">
    <property type="entry name" value="HDIG_dom"/>
</dbReference>
<dbReference type="NCBIfam" id="TIGR00277">
    <property type="entry name" value="HDIG"/>
    <property type="match status" value="1"/>
</dbReference>
<dbReference type="Pfam" id="PF13487">
    <property type="entry name" value="HD_5"/>
    <property type="match status" value="1"/>
</dbReference>
<gene>
    <name evidence="2" type="ORF">D4Z93_11580</name>
</gene>
<dbReference type="RefSeq" id="WP_119973697.1">
    <property type="nucleotide sequence ID" value="NZ_CP032416.1"/>
</dbReference>
<dbReference type="EMBL" id="CP032416">
    <property type="protein sequence ID" value="AYD41125.1"/>
    <property type="molecule type" value="Genomic_DNA"/>
</dbReference>
<dbReference type="SUPFAM" id="SSF109604">
    <property type="entry name" value="HD-domain/PDEase-like"/>
    <property type="match status" value="1"/>
</dbReference>
<feature type="domain" description="HD-GYP" evidence="1">
    <location>
        <begin position="105"/>
        <end position="301"/>
    </location>
</feature>
<evidence type="ECO:0000313" key="2">
    <source>
        <dbReference type="EMBL" id="AYD41125.1"/>
    </source>
</evidence>
<dbReference type="SMART" id="SM00471">
    <property type="entry name" value="HDc"/>
    <property type="match status" value="1"/>
</dbReference>
<evidence type="ECO:0000313" key="3">
    <source>
        <dbReference type="Proteomes" id="UP000266301"/>
    </source>
</evidence>